<evidence type="ECO:0000313" key="5">
    <source>
        <dbReference type="Proteomes" id="UP000741863"/>
    </source>
</evidence>
<dbReference type="NCBIfam" id="TIGR00621">
    <property type="entry name" value="ssb"/>
    <property type="match status" value="1"/>
</dbReference>
<dbReference type="PANTHER" id="PTHR10302:SF27">
    <property type="entry name" value="SINGLE-STRANDED DNA-BINDING PROTEIN"/>
    <property type="match status" value="1"/>
</dbReference>
<dbReference type="EMBL" id="JAFBEC010000001">
    <property type="protein sequence ID" value="MBM7631315.1"/>
    <property type="molecule type" value="Genomic_DNA"/>
</dbReference>
<evidence type="ECO:0000256" key="2">
    <source>
        <dbReference type="HAMAP-Rule" id="MF_00984"/>
    </source>
</evidence>
<evidence type="ECO:0000313" key="4">
    <source>
        <dbReference type="EMBL" id="MBM7631315.1"/>
    </source>
</evidence>
<gene>
    <name evidence="4" type="ORF">JOD17_000406</name>
</gene>
<dbReference type="InterPro" id="IPR012340">
    <property type="entry name" value="NA-bd_OB-fold"/>
</dbReference>
<evidence type="ECO:0000256" key="1">
    <source>
        <dbReference type="ARBA" id="ARBA00023125"/>
    </source>
</evidence>
<sequence length="125" mass="14164">MNQVSLIGRMTKDPNLQVTHAGVPYVKLSLAIQRRYRNAKGEFDVDFVPCTVWRKQAESTAHYCHKGALIAVIGRIQTRNYVNEDGERVFITEIIGDDVRFLKLKYDDSTGHTKPVNPSEIITST</sequence>
<dbReference type="Gene3D" id="2.40.50.140">
    <property type="entry name" value="Nucleic acid-binding proteins"/>
    <property type="match status" value="1"/>
</dbReference>
<dbReference type="GO" id="GO:0003677">
    <property type="term" value="F:DNA binding"/>
    <property type="evidence" value="ECO:0007669"/>
    <property type="project" value="UniProtKB-KW"/>
</dbReference>
<dbReference type="PROSITE" id="PS50935">
    <property type="entry name" value="SSB"/>
    <property type="match status" value="1"/>
</dbReference>
<evidence type="ECO:0000256" key="3">
    <source>
        <dbReference type="PIRNR" id="PIRNR002070"/>
    </source>
</evidence>
<keyword evidence="1 2" id="KW-0238">DNA-binding</keyword>
<dbReference type="CDD" id="cd04496">
    <property type="entry name" value="SSB_OBF"/>
    <property type="match status" value="1"/>
</dbReference>
<dbReference type="InterPro" id="IPR000424">
    <property type="entry name" value="Primosome_PriB/ssb"/>
</dbReference>
<dbReference type="RefSeq" id="WP_275581617.1">
    <property type="nucleotide sequence ID" value="NZ_JAFBEC010000001.1"/>
</dbReference>
<dbReference type="Proteomes" id="UP000741863">
    <property type="component" value="Unassembled WGS sequence"/>
</dbReference>
<dbReference type="Pfam" id="PF00436">
    <property type="entry name" value="SSB"/>
    <property type="match status" value="1"/>
</dbReference>
<comment type="caution">
    <text evidence="4">The sequence shown here is derived from an EMBL/GenBank/DDBJ whole genome shotgun (WGS) entry which is preliminary data.</text>
</comment>
<dbReference type="SUPFAM" id="SSF50249">
    <property type="entry name" value="Nucleic acid-binding proteins"/>
    <property type="match status" value="1"/>
</dbReference>
<organism evidence="4 5">
    <name type="scientific">Geomicrobium sediminis</name>
    <dbReference type="NCBI Taxonomy" id="1347788"/>
    <lineage>
        <taxon>Bacteria</taxon>
        <taxon>Bacillati</taxon>
        <taxon>Bacillota</taxon>
        <taxon>Bacilli</taxon>
        <taxon>Bacillales</taxon>
        <taxon>Geomicrobium</taxon>
    </lineage>
</organism>
<dbReference type="PANTHER" id="PTHR10302">
    <property type="entry name" value="SINGLE-STRANDED DNA-BINDING PROTEIN"/>
    <property type="match status" value="1"/>
</dbReference>
<dbReference type="InterPro" id="IPR011344">
    <property type="entry name" value="ssDNA-bd"/>
</dbReference>
<proteinExistence type="inferred from homology"/>
<dbReference type="HAMAP" id="MF_00984">
    <property type="entry name" value="SSB"/>
    <property type="match status" value="1"/>
</dbReference>
<dbReference type="PIRSF" id="PIRSF002070">
    <property type="entry name" value="SSB"/>
    <property type="match status" value="1"/>
</dbReference>
<comment type="subunit">
    <text evidence="2">Homotetramer.</text>
</comment>
<accession>A0ABS2P8C1</accession>
<comment type="caution">
    <text evidence="2">Lacks conserved residue(s) required for the propagation of feature annotation.</text>
</comment>
<name>A0ABS2P8C1_9BACL</name>
<protein>
    <recommendedName>
        <fullName evidence="2 3">Single-stranded DNA-binding protein</fullName>
        <shortName evidence="2">SSB</shortName>
    </recommendedName>
</protein>
<keyword evidence="5" id="KW-1185">Reference proteome</keyword>
<reference evidence="4 5" key="1">
    <citation type="submission" date="2021-01" db="EMBL/GenBank/DDBJ databases">
        <title>Genomic Encyclopedia of Type Strains, Phase IV (KMG-IV): sequencing the most valuable type-strain genomes for metagenomic binning, comparative biology and taxonomic classification.</title>
        <authorList>
            <person name="Goeker M."/>
        </authorList>
    </citation>
    <scope>NUCLEOTIDE SEQUENCE [LARGE SCALE GENOMIC DNA]</scope>
    <source>
        <strain evidence="4 5">DSM 25540</strain>
    </source>
</reference>